<dbReference type="RefSeq" id="WP_066920657.1">
    <property type="nucleotide sequence ID" value="NZ_CP011971.1"/>
</dbReference>
<dbReference type="CDD" id="cd16328">
    <property type="entry name" value="RseA_N"/>
    <property type="match status" value="1"/>
</dbReference>
<dbReference type="GO" id="GO:0016989">
    <property type="term" value="F:sigma factor antagonist activity"/>
    <property type="evidence" value="ECO:0007669"/>
    <property type="project" value="InterPro"/>
</dbReference>
<feature type="domain" description="Anti sigma-E protein RseA N-terminal" evidence="1">
    <location>
        <begin position="6"/>
        <end position="77"/>
    </location>
</feature>
<evidence type="ECO:0000259" key="1">
    <source>
        <dbReference type="Pfam" id="PF03872"/>
    </source>
</evidence>
<sequence>MSDAVKEQVSACLDAELSKAQIDLLVQRVARDADLGEVMRRYALIGEALRSDKPVAAARGFAADVMAALEQEPTLRTSMRWSAALVRRIRPVMSMAVAAGVAGAVVLGVQQLGWMPGQAVFDDAAVFEPVEVFEPVAQIRGTATAPATRLTNYVVAHSEYSSPLGRRSVLTGVLADDLDSQAGYPQAGLGGAGFDTIADTPLQAP</sequence>
<dbReference type="SUPFAM" id="SSF89069">
    <property type="entry name" value="N-terminal, cytoplasmic domain of anti-sigmaE factor RseA"/>
    <property type="match status" value="1"/>
</dbReference>
<dbReference type="AlphaFoldDB" id="A0A127FA61"/>
<dbReference type="Proteomes" id="UP000070250">
    <property type="component" value="Chromosome"/>
</dbReference>
<gene>
    <name evidence="2" type="ORF">ACG33_09405</name>
</gene>
<dbReference type="OrthoDB" id="5298512at2"/>
<dbReference type="STRING" id="465721.ACG33_09405"/>
<dbReference type="InterPro" id="IPR036147">
    <property type="entry name" value="Anti-sigma_E_RseA_N_sf"/>
</dbReference>
<organism evidence="2 3">
    <name type="scientific">Steroidobacter denitrificans</name>
    <dbReference type="NCBI Taxonomy" id="465721"/>
    <lineage>
        <taxon>Bacteria</taxon>
        <taxon>Pseudomonadati</taxon>
        <taxon>Pseudomonadota</taxon>
        <taxon>Gammaproteobacteria</taxon>
        <taxon>Steroidobacterales</taxon>
        <taxon>Steroidobacteraceae</taxon>
        <taxon>Steroidobacter</taxon>
    </lineage>
</organism>
<evidence type="ECO:0000313" key="2">
    <source>
        <dbReference type="EMBL" id="AMN47306.1"/>
    </source>
</evidence>
<reference evidence="2 3" key="1">
    <citation type="submission" date="2015-06" db="EMBL/GenBank/DDBJ databases">
        <title>A Comprehensive Approach to Explore the Metabolic and Phylogenetic Diversity of Bacterial Steroid Degradation in the Environment: Testosterone as an Example.</title>
        <authorList>
            <person name="Yang F.-C."/>
            <person name="Chen Y.-L."/>
            <person name="Yu C.-P."/>
            <person name="Tang S.-L."/>
            <person name="Wang P.-H."/>
            <person name="Ismail W."/>
            <person name="Wang C.-H."/>
            <person name="Yang C.-Y."/>
            <person name="Chiang Y.-R."/>
        </authorList>
    </citation>
    <scope>NUCLEOTIDE SEQUENCE [LARGE SCALE GENOMIC DNA]</scope>
    <source>
        <strain evidence="2 3">DSM 18526</strain>
    </source>
</reference>
<name>A0A127FA61_STEDE</name>
<dbReference type="EMBL" id="CP011971">
    <property type="protein sequence ID" value="AMN47306.1"/>
    <property type="molecule type" value="Genomic_DNA"/>
</dbReference>
<dbReference type="InterPro" id="IPR052383">
    <property type="entry name" value="Anti-sigma-E_RseA-like"/>
</dbReference>
<evidence type="ECO:0000313" key="3">
    <source>
        <dbReference type="Proteomes" id="UP000070250"/>
    </source>
</evidence>
<dbReference type="InterPro" id="IPR005572">
    <property type="entry name" value="Anti-sigma_E_RseA_N"/>
</dbReference>
<dbReference type="Gene3D" id="1.10.10.880">
    <property type="entry name" value="Anti sigma-E protein RseA, N-terminal domain"/>
    <property type="match status" value="1"/>
</dbReference>
<dbReference type="PANTHER" id="PTHR38104:SF1">
    <property type="entry name" value="ANTI-SIGMA-E FACTOR RSEA"/>
    <property type="match status" value="1"/>
</dbReference>
<protein>
    <recommendedName>
        <fullName evidence="1">Anti sigma-E protein RseA N-terminal domain-containing protein</fullName>
    </recommendedName>
</protein>
<dbReference type="KEGG" id="sdf:ACG33_09405"/>
<dbReference type="Pfam" id="PF03872">
    <property type="entry name" value="RseA_N"/>
    <property type="match status" value="1"/>
</dbReference>
<dbReference type="PANTHER" id="PTHR38104">
    <property type="match status" value="1"/>
</dbReference>
<proteinExistence type="predicted"/>
<keyword evidence="3" id="KW-1185">Reference proteome</keyword>
<accession>A0A127FA61</accession>